<dbReference type="GO" id="GO:0004497">
    <property type="term" value="F:monooxygenase activity"/>
    <property type="evidence" value="ECO:0007669"/>
    <property type="project" value="UniProtKB-KW"/>
</dbReference>
<dbReference type="Proteomes" id="UP000632377">
    <property type="component" value="Unassembled WGS sequence"/>
</dbReference>
<dbReference type="PANTHER" id="PTHR32332">
    <property type="entry name" value="2-NITROPROPANE DIOXYGENASE"/>
    <property type="match status" value="1"/>
</dbReference>
<keyword evidence="4" id="KW-0288">FMN</keyword>
<dbReference type="InterPro" id="IPR013785">
    <property type="entry name" value="Aldolase_TIM"/>
</dbReference>
<dbReference type="RefSeq" id="WP_202750425.1">
    <property type="nucleotide sequence ID" value="NZ_JAESWC010000015.1"/>
</dbReference>
<keyword evidence="5" id="KW-0560">Oxidoreductase</keyword>
<dbReference type="Gene3D" id="3.20.20.70">
    <property type="entry name" value="Aldolase class I"/>
    <property type="match status" value="1"/>
</dbReference>
<accession>A0ABS1TEF7</accession>
<dbReference type="PANTHER" id="PTHR32332:SF18">
    <property type="entry name" value="2-NITROPROPANE DIOXYGENASE"/>
    <property type="match status" value="1"/>
</dbReference>
<gene>
    <name evidence="6" type="ORF">JK636_18350</name>
</gene>
<dbReference type="SUPFAM" id="SSF51412">
    <property type="entry name" value="Inosine monophosphate dehydrogenase (IMPDH)"/>
    <property type="match status" value="1"/>
</dbReference>
<organism evidence="6 7">
    <name type="scientific">Clostridium rhizosphaerae</name>
    <dbReference type="NCBI Taxonomy" id="2803861"/>
    <lineage>
        <taxon>Bacteria</taxon>
        <taxon>Bacillati</taxon>
        <taxon>Bacillota</taxon>
        <taxon>Clostridia</taxon>
        <taxon>Eubacteriales</taxon>
        <taxon>Clostridiaceae</taxon>
        <taxon>Clostridium</taxon>
    </lineage>
</organism>
<evidence type="ECO:0000256" key="4">
    <source>
        <dbReference type="ARBA" id="ARBA00022643"/>
    </source>
</evidence>
<keyword evidence="3" id="KW-0285">Flavoprotein</keyword>
<evidence type="ECO:0000313" key="7">
    <source>
        <dbReference type="Proteomes" id="UP000632377"/>
    </source>
</evidence>
<protein>
    <recommendedName>
        <fullName evidence="2">Probable nitronate monooxygenase</fullName>
    </recommendedName>
</protein>
<comment type="function">
    <text evidence="1">Nitronate monooxygenase that uses molecular oxygen to catalyze the oxidative denitrification of alkyl nitronates. Acts on propionate 3-nitronate (P3N), the presumed physiological substrate. Probably functions in the detoxification of P3N, a metabolic poison produced by plants and fungi as a defense mechanism.</text>
</comment>
<evidence type="ECO:0000256" key="5">
    <source>
        <dbReference type="ARBA" id="ARBA00023002"/>
    </source>
</evidence>
<evidence type="ECO:0000256" key="3">
    <source>
        <dbReference type="ARBA" id="ARBA00022630"/>
    </source>
</evidence>
<dbReference type="Pfam" id="PF03060">
    <property type="entry name" value="NMO"/>
    <property type="match status" value="1"/>
</dbReference>
<comment type="caution">
    <text evidence="6">The sequence shown here is derived from an EMBL/GenBank/DDBJ whole genome shotgun (WGS) entry which is preliminary data.</text>
</comment>
<keyword evidence="6" id="KW-0503">Monooxygenase</keyword>
<reference evidence="6 7" key="1">
    <citation type="submission" date="2021-01" db="EMBL/GenBank/DDBJ databases">
        <title>Genome public.</title>
        <authorList>
            <person name="Liu C."/>
            <person name="Sun Q."/>
        </authorList>
    </citation>
    <scope>NUCLEOTIDE SEQUENCE [LARGE SCALE GENOMIC DNA]</scope>
    <source>
        <strain evidence="6 7">YIM B02515</strain>
    </source>
</reference>
<dbReference type="EMBL" id="JAESWC010000015">
    <property type="protein sequence ID" value="MBL4937675.1"/>
    <property type="molecule type" value="Genomic_DNA"/>
</dbReference>
<name>A0ABS1TEF7_9CLOT</name>
<sequence>MKLPPLNIGELVAAVPIIQGGMGVGVSRSKLASAVANEGGVGVISSAQIGFSEPDFETNTEEANIRAMKNEIRKARELSPKGIIAVNVMVAMNNYKETIEAVVEEKIDLIISGAGLPTELPKLVNGSSTKIAPIVSSAKAAMVITKLWDHKYSRIPDLVVVEGPEAGGHLGFSKDELISENKPKLMDIVKSVIEVLKPFEEKHNKKIPVVAAGGIYTGEDIAEAIKEGAAGVQMATRFVATEECDADIKYKMAYVNSRKEDIRLVKSPVGMPGRAVQNSFLEKLDEENIKVTRCYNCLKPCNPATTPYCISKALIEAVKGNIEEGLIFTGSNAYRIDKIVTVKELIKELTDEAEKNLD</sequence>
<evidence type="ECO:0000256" key="1">
    <source>
        <dbReference type="ARBA" id="ARBA00003535"/>
    </source>
</evidence>
<evidence type="ECO:0000256" key="2">
    <source>
        <dbReference type="ARBA" id="ARBA00013457"/>
    </source>
</evidence>
<dbReference type="InterPro" id="IPR004136">
    <property type="entry name" value="NMO"/>
</dbReference>
<evidence type="ECO:0000313" key="6">
    <source>
        <dbReference type="EMBL" id="MBL4937675.1"/>
    </source>
</evidence>
<dbReference type="CDD" id="cd04730">
    <property type="entry name" value="NPD_like"/>
    <property type="match status" value="1"/>
</dbReference>
<keyword evidence="7" id="KW-1185">Reference proteome</keyword>
<proteinExistence type="predicted"/>